<keyword evidence="3" id="KW-0238">DNA-binding</keyword>
<evidence type="ECO:0000313" key="7">
    <source>
        <dbReference type="EMBL" id="XDS44498.1"/>
    </source>
</evidence>
<dbReference type="InterPro" id="IPR009061">
    <property type="entry name" value="DNA-bd_dom_put_sf"/>
</dbReference>
<evidence type="ECO:0000256" key="4">
    <source>
        <dbReference type="ARBA" id="ARBA00023163"/>
    </source>
</evidence>
<evidence type="ECO:0000256" key="1">
    <source>
        <dbReference type="ARBA" id="ARBA00022491"/>
    </source>
</evidence>
<dbReference type="EMBL" id="CP129674">
    <property type="protein sequence ID" value="XDS44498.1"/>
    <property type="molecule type" value="Genomic_DNA"/>
</dbReference>
<evidence type="ECO:0000256" key="5">
    <source>
        <dbReference type="SAM" id="Coils"/>
    </source>
</evidence>
<dbReference type="PANTHER" id="PTHR30204:SF69">
    <property type="entry name" value="MERR-FAMILY TRANSCRIPTIONAL REGULATOR"/>
    <property type="match status" value="1"/>
</dbReference>
<feature type="coiled-coil region" evidence="5">
    <location>
        <begin position="80"/>
        <end position="107"/>
    </location>
</feature>
<sequence>MRVSEISAMVKVPISTLRYYEKRGILKPGRDGNGYRDYSEKDVAWIQFVQRLIATGMSLAHIEEFSRMRHQGDATVGQRLTMLTQHHDRLMRQSRELNEQIDYLEHKIIHYQHQAKSQE</sequence>
<dbReference type="KEGG" id="baqk:QN215_09625"/>
<dbReference type="SMART" id="SM00422">
    <property type="entry name" value="HTH_MERR"/>
    <property type="match status" value="1"/>
</dbReference>
<organism evidence="7">
    <name type="scientific">Bifidobacterium aquikefiricola</name>
    <dbReference type="NCBI Taxonomy" id="3059038"/>
    <lineage>
        <taxon>Bacteria</taxon>
        <taxon>Bacillati</taxon>
        <taxon>Actinomycetota</taxon>
        <taxon>Actinomycetes</taxon>
        <taxon>Bifidobacteriales</taxon>
        <taxon>Bifidobacteriaceae</taxon>
        <taxon>Bifidobacterium</taxon>
    </lineage>
</organism>
<accession>A0AB39U6E8</accession>
<feature type="domain" description="HTH merR-type" evidence="6">
    <location>
        <begin position="1"/>
        <end position="68"/>
    </location>
</feature>
<dbReference type="GO" id="GO:0003700">
    <property type="term" value="F:DNA-binding transcription factor activity"/>
    <property type="evidence" value="ECO:0007669"/>
    <property type="project" value="InterPro"/>
</dbReference>
<keyword evidence="5" id="KW-0175">Coiled coil</keyword>
<dbReference type="AlphaFoldDB" id="A0AB39U6E8"/>
<dbReference type="Pfam" id="PF13411">
    <property type="entry name" value="MerR_1"/>
    <property type="match status" value="1"/>
</dbReference>
<dbReference type="PROSITE" id="PS50937">
    <property type="entry name" value="HTH_MERR_2"/>
    <property type="match status" value="1"/>
</dbReference>
<dbReference type="GO" id="GO:0003677">
    <property type="term" value="F:DNA binding"/>
    <property type="evidence" value="ECO:0007669"/>
    <property type="project" value="UniProtKB-KW"/>
</dbReference>
<dbReference type="InterPro" id="IPR000551">
    <property type="entry name" value="MerR-type_HTH_dom"/>
</dbReference>
<dbReference type="RefSeq" id="WP_369344074.1">
    <property type="nucleotide sequence ID" value="NZ_CP129674.1"/>
</dbReference>
<dbReference type="InterPro" id="IPR047057">
    <property type="entry name" value="MerR_fam"/>
</dbReference>
<evidence type="ECO:0000256" key="3">
    <source>
        <dbReference type="ARBA" id="ARBA00023125"/>
    </source>
</evidence>
<evidence type="ECO:0000259" key="6">
    <source>
        <dbReference type="PROSITE" id="PS50937"/>
    </source>
</evidence>
<evidence type="ECO:0000256" key="2">
    <source>
        <dbReference type="ARBA" id="ARBA00023015"/>
    </source>
</evidence>
<name>A0AB39U6E8_9BIFI</name>
<proteinExistence type="predicted"/>
<dbReference type="PANTHER" id="PTHR30204">
    <property type="entry name" value="REDOX-CYCLING DRUG-SENSING TRANSCRIPTIONAL ACTIVATOR SOXR"/>
    <property type="match status" value="1"/>
</dbReference>
<dbReference type="SUPFAM" id="SSF46955">
    <property type="entry name" value="Putative DNA-binding domain"/>
    <property type="match status" value="1"/>
</dbReference>
<gene>
    <name evidence="7" type="ORF">QN215_09625</name>
</gene>
<keyword evidence="4" id="KW-0804">Transcription</keyword>
<dbReference type="Gene3D" id="1.10.1660.10">
    <property type="match status" value="1"/>
</dbReference>
<dbReference type="CDD" id="cd01109">
    <property type="entry name" value="HTH_YyaN"/>
    <property type="match status" value="1"/>
</dbReference>
<keyword evidence="1" id="KW-0678">Repressor</keyword>
<reference evidence="7" key="1">
    <citation type="submission" date="2023-07" db="EMBL/GenBank/DDBJ databases">
        <title>Bifidobacterium aquikefiriaerophilum sp. nov. and Bifidobacterium eccum sp. nov., isolated from water kefir.</title>
        <authorList>
            <person name="Breselge S."/>
            <person name="Bellassi P."/>
            <person name="Barcenilla C."/>
            <person name="Alvarez-Ordonez A."/>
            <person name="Morelli L."/>
            <person name="Cotter P.D."/>
        </authorList>
    </citation>
    <scope>NUCLEOTIDE SEQUENCE</scope>
    <source>
        <strain evidence="7">WK041_4_12</strain>
    </source>
</reference>
<keyword evidence="2" id="KW-0805">Transcription regulation</keyword>
<protein>
    <submittedName>
        <fullName evidence="7">MerR family transcriptional regulator</fullName>
    </submittedName>
</protein>